<accession>A0A317T102</accession>
<dbReference type="EMBL" id="PYWC01000003">
    <property type="protein sequence ID" value="PWW80423.1"/>
    <property type="molecule type" value="Genomic_DNA"/>
</dbReference>
<evidence type="ECO:0000256" key="1">
    <source>
        <dbReference type="SAM" id="Coils"/>
    </source>
</evidence>
<keyword evidence="1" id="KW-0175">Coiled coil</keyword>
<dbReference type="Proteomes" id="UP000246991">
    <property type="component" value="Unassembled WGS sequence"/>
</dbReference>
<comment type="caution">
    <text evidence="3">The sequence shown here is derived from an EMBL/GenBank/DDBJ whole genome shotgun (WGS) entry which is preliminary data.</text>
</comment>
<evidence type="ECO:0000313" key="4">
    <source>
        <dbReference type="Proteomes" id="UP000246991"/>
    </source>
</evidence>
<feature type="coiled-coil region" evidence="1">
    <location>
        <begin position="170"/>
        <end position="230"/>
    </location>
</feature>
<dbReference type="OrthoDB" id="5410137at2759"/>
<dbReference type="AlphaFoldDB" id="A0A317T102"/>
<feature type="region of interest" description="Disordered" evidence="2">
    <location>
        <begin position="49"/>
        <end position="79"/>
    </location>
</feature>
<organism evidence="3 4">
    <name type="scientific">Tuber magnatum</name>
    <name type="common">white Piedmont truffle</name>
    <dbReference type="NCBI Taxonomy" id="42249"/>
    <lineage>
        <taxon>Eukaryota</taxon>
        <taxon>Fungi</taxon>
        <taxon>Dikarya</taxon>
        <taxon>Ascomycota</taxon>
        <taxon>Pezizomycotina</taxon>
        <taxon>Pezizomycetes</taxon>
        <taxon>Pezizales</taxon>
        <taxon>Tuberaceae</taxon>
        <taxon>Tuber</taxon>
    </lineage>
</organism>
<evidence type="ECO:0000256" key="2">
    <source>
        <dbReference type="SAM" id="MobiDB-lite"/>
    </source>
</evidence>
<evidence type="ECO:0000313" key="3">
    <source>
        <dbReference type="EMBL" id="PWW80423.1"/>
    </source>
</evidence>
<proteinExistence type="predicted"/>
<dbReference type="Gene3D" id="1.20.120.20">
    <property type="entry name" value="Apolipoprotein"/>
    <property type="match status" value="1"/>
</dbReference>
<name>A0A317T102_9PEZI</name>
<gene>
    <name evidence="3" type="ORF">C7212DRAFT_362215</name>
</gene>
<keyword evidence="4" id="KW-1185">Reference proteome</keyword>
<sequence length="291" mass="32890">MAFFSARRHAILIMAHRPAILVMAHRPAILTMGHRSCGNLIFLHRRQLSQSGSMHRDEETSGPGTTPHEATVDKNTAYKATVDKDTVREATVRKDTANKPAVDSDKVEPESLLPIERISKLEEGLKNLASVVDKGFNRQERWIRWIVGFGVGTVLLKGFYYDEHLQNRMLEKIADSKSELQGEIKDLRNELQGEMKDSRNELQGEMKDLRNELQGEIKDLGNELQGEIKDLGNELQGEIKALRNELYGEIKRSNKELGDMFAQTLQLSLAALKSEILFAIAKEELKGTKKK</sequence>
<protein>
    <submittedName>
        <fullName evidence="3">Uncharacterized protein</fullName>
    </submittedName>
</protein>
<dbReference type="SUPFAM" id="SSF47162">
    <property type="entry name" value="Apolipoprotein"/>
    <property type="match status" value="1"/>
</dbReference>
<reference evidence="3 4" key="1">
    <citation type="submission" date="2018-03" db="EMBL/GenBank/DDBJ databases">
        <title>Genomes of Pezizomycetes fungi and the evolution of truffles.</title>
        <authorList>
            <person name="Murat C."/>
            <person name="Payen T."/>
            <person name="Noel B."/>
            <person name="Kuo A."/>
            <person name="Martin F.M."/>
        </authorList>
    </citation>
    <scope>NUCLEOTIDE SEQUENCE [LARGE SCALE GENOMIC DNA]</scope>
    <source>
        <strain evidence="3">091103-1</strain>
    </source>
</reference>